<evidence type="ECO:0000313" key="4">
    <source>
        <dbReference type="Proteomes" id="UP000684084"/>
    </source>
</evidence>
<dbReference type="GO" id="GO:0005737">
    <property type="term" value="C:cytoplasm"/>
    <property type="evidence" value="ECO:0007669"/>
    <property type="project" value="TreeGrafter"/>
</dbReference>
<dbReference type="InterPro" id="IPR057357">
    <property type="entry name" value="Znf-C2H2_ZFAND2A/B"/>
</dbReference>
<sequence length="210" mass="23573">MELPDLGRHCANPACKQLDYLPFKCQYCKQEYCDEHSNTKDHNCPNAPSGDGERVPVCPVCNVPVPVSRGEDPNIRMDWHIANDCRPPPKTTSSKPFNACSFVKCKTRTPVPLICSDCGKNYCIKHRLGLDHNCDKVKKDNKISNLSKFEASFAKSSTASTSKLMSTSKQPKPIPITPTIPITASKSSKNSIKNWMGKLFKDRIFRYLKH</sequence>
<reference evidence="3" key="1">
    <citation type="submission" date="2020-05" db="EMBL/GenBank/DDBJ databases">
        <authorList>
            <person name="Rincon C."/>
            <person name="Sanders R I."/>
            <person name="Robbins C."/>
            <person name="Chaturvedi A."/>
        </authorList>
    </citation>
    <scope>NUCLEOTIDE SEQUENCE</scope>
    <source>
        <strain evidence="3">CHB12</strain>
    </source>
</reference>
<evidence type="ECO:0000256" key="1">
    <source>
        <dbReference type="PROSITE-ProRule" id="PRU00449"/>
    </source>
</evidence>
<dbReference type="PROSITE" id="PS51039">
    <property type="entry name" value="ZF_AN1"/>
    <property type="match status" value="2"/>
</dbReference>
<dbReference type="Pfam" id="PF25403">
    <property type="entry name" value="zf-C2H2_ZFAND2"/>
    <property type="match status" value="1"/>
</dbReference>
<dbReference type="EMBL" id="CAGKOT010000037">
    <property type="protein sequence ID" value="CAB5377530.1"/>
    <property type="molecule type" value="Genomic_DNA"/>
</dbReference>
<dbReference type="Proteomes" id="UP000684084">
    <property type="component" value="Unassembled WGS sequence"/>
</dbReference>
<keyword evidence="1" id="KW-0863">Zinc-finger</keyword>
<protein>
    <recommendedName>
        <fullName evidence="2">AN1-type domain-containing protein</fullName>
    </recommendedName>
</protein>
<dbReference type="Pfam" id="PF01428">
    <property type="entry name" value="zf-AN1"/>
    <property type="match status" value="2"/>
</dbReference>
<evidence type="ECO:0000313" key="3">
    <source>
        <dbReference type="EMBL" id="CAB5377530.1"/>
    </source>
</evidence>
<organism evidence="3 4">
    <name type="scientific">Rhizophagus irregularis</name>
    <dbReference type="NCBI Taxonomy" id="588596"/>
    <lineage>
        <taxon>Eukaryota</taxon>
        <taxon>Fungi</taxon>
        <taxon>Fungi incertae sedis</taxon>
        <taxon>Mucoromycota</taxon>
        <taxon>Glomeromycotina</taxon>
        <taxon>Glomeromycetes</taxon>
        <taxon>Glomerales</taxon>
        <taxon>Glomeraceae</taxon>
        <taxon>Rhizophagus</taxon>
    </lineage>
</organism>
<dbReference type="AlphaFoldDB" id="A0A915ZKA8"/>
<name>A0A915ZKA8_9GLOM</name>
<proteinExistence type="predicted"/>
<dbReference type="OrthoDB" id="431929at2759"/>
<dbReference type="PANTHER" id="PTHR14677:SF20">
    <property type="entry name" value="ZINC FINGER AN1-TYPE CONTAINING 2A-RELATED"/>
    <property type="match status" value="1"/>
</dbReference>
<evidence type="ECO:0000259" key="2">
    <source>
        <dbReference type="PROSITE" id="PS51039"/>
    </source>
</evidence>
<feature type="domain" description="AN1-type" evidence="2">
    <location>
        <begin position="4"/>
        <end position="52"/>
    </location>
</feature>
<accession>A0A915ZKA8</accession>
<gene>
    <name evidence="3" type="ORF">CHRIB12_LOCUS15813</name>
</gene>
<keyword evidence="1" id="KW-0862">Zinc</keyword>
<feature type="domain" description="AN1-type" evidence="2">
    <location>
        <begin position="94"/>
        <end position="142"/>
    </location>
</feature>
<dbReference type="PANTHER" id="PTHR14677">
    <property type="entry name" value="ARSENITE INDUCUBLE RNA ASSOCIATED PROTEIN AIP-1-RELATED"/>
    <property type="match status" value="1"/>
</dbReference>
<comment type="caution">
    <text evidence="3">The sequence shown here is derived from an EMBL/GenBank/DDBJ whole genome shotgun (WGS) entry which is preliminary data.</text>
</comment>
<dbReference type="VEuPathDB" id="FungiDB:RhiirFUN_000339"/>
<dbReference type="GO" id="GO:0008270">
    <property type="term" value="F:zinc ion binding"/>
    <property type="evidence" value="ECO:0007669"/>
    <property type="project" value="UniProtKB-KW"/>
</dbReference>
<dbReference type="InterPro" id="IPR000058">
    <property type="entry name" value="Znf_AN1"/>
</dbReference>
<dbReference type="SMART" id="SM00154">
    <property type="entry name" value="ZnF_AN1"/>
    <property type="match status" value="2"/>
</dbReference>
<keyword evidence="1" id="KW-0479">Metal-binding</keyword>